<name>A0A7D5QKD2_9EURY</name>
<protein>
    <submittedName>
        <fullName evidence="1">Uncharacterized protein</fullName>
    </submittedName>
</protein>
<dbReference type="AlphaFoldDB" id="A0A7D5QKD2"/>
<reference evidence="1 2" key="1">
    <citation type="submission" date="2020-06" db="EMBL/GenBank/DDBJ databases">
        <title>NJ-3-1, isolated from saline soil.</title>
        <authorList>
            <person name="Cui H.L."/>
            <person name="Shi X."/>
        </authorList>
    </citation>
    <scope>NUCLEOTIDE SEQUENCE [LARGE SCALE GENOMIC DNA]</scope>
    <source>
        <strain evidence="1 2">NJ-3-1</strain>
    </source>
</reference>
<evidence type="ECO:0000313" key="1">
    <source>
        <dbReference type="EMBL" id="QLG62065.1"/>
    </source>
</evidence>
<dbReference type="RefSeq" id="WP_179268650.1">
    <property type="nucleotide sequence ID" value="NZ_CP058579.1"/>
</dbReference>
<dbReference type="EMBL" id="CP058579">
    <property type="protein sequence ID" value="QLG62065.1"/>
    <property type="molecule type" value="Genomic_DNA"/>
</dbReference>
<dbReference type="Proteomes" id="UP000509626">
    <property type="component" value="Chromosome"/>
</dbReference>
<organism evidence="1 2">
    <name type="scientific">Halorarum salinum</name>
    <dbReference type="NCBI Taxonomy" id="2743089"/>
    <lineage>
        <taxon>Archaea</taxon>
        <taxon>Methanobacteriati</taxon>
        <taxon>Methanobacteriota</taxon>
        <taxon>Stenosarchaea group</taxon>
        <taxon>Halobacteria</taxon>
        <taxon>Halobacteriales</taxon>
        <taxon>Haloferacaceae</taxon>
        <taxon>Halorarum</taxon>
    </lineage>
</organism>
<dbReference type="KEGG" id="halu:HUG12_10130"/>
<sequence>MSEPAELEEVIAALEDVLDGEELERAKLFIHHLFAFREQALERFIEEEMAGKISEVGRWMFLKGFDAGTNGFEYALEEISPELKAIGEHVDALFEGGSG</sequence>
<evidence type="ECO:0000313" key="2">
    <source>
        <dbReference type="Proteomes" id="UP000509626"/>
    </source>
</evidence>
<accession>A0A7D5QKD2</accession>
<dbReference type="GeneID" id="56037819"/>
<keyword evidence="2" id="KW-1185">Reference proteome</keyword>
<gene>
    <name evidence="1" type="ORF">HUG12_10130</name>
</gene>
<proteinExistence type="predicted"/>